<evidence type="ECO:0000313" key="2">
    <source>
        <dbReference type="EMBL" id="KAJ6976212.1"/>
    </source>
</evidence>
<dbReference type="Proteomes" id="UP001164929">
    <property type="component" value="Chromosome 13"/>
</dbReference>
<feature type="compositionally biased region" description="Basic and acidic residues" evidence="1">
    <location>
        <begin position="26"/>
        <end position="35"/>
    </location>
</feature>
<evidence type="ECO:0000313" key="3">
    <source>
        <dbReference type="Proteomes" id="UP001164929"/>
    </source>
</evidence>
<keyword evidence="3" id="KW-1185">Reference proteome</keyword>
<sequence length="35" mass="3880">MAGTAHDIQKEAGGKKARTRYSCSNLHEDETSQCR</sequence>
<protein>
    <submittedName>
        <fullName evidence="2">Uncharacterized protein</fullName>
    </submittedName>
</protein>
<accession>A0AAD6LZZ4</accession>
<name>A0AAD6LZZ4_9ROSI</name>
<feature type="region of interest" description="Disordered" evidence="1">
    <location>
        <begin position="1"/>
        <end position="35"/>
    </location>
</feature>
<organism evidence="2 3">
    <name type="scientific">Populus alba x Populus x berolinensis</name>
    <dbReference type="NCBI Taxonomy" id="444605"/>
    <lineage>
        <taxon>Eukaryota</taxon>
        <taxon>Viridiplantae</taxon>
        <taxon>Streptophyta</taxon>
        <taxon>Embryophyta</taxon>
        <taxon>Tracheophyta</taxon>
        <taxon>Spermatophyta</taxon>
        <taxon>Magnoliopsida</taxon>
        <taxon>eudicotyledons</taxon>
        <taxon>Gunneridae</taxon>
        <taxon>Pentapetalae</taxon>
        <taxon>rosids</taxon>
        <taxon>fabids</taxon>
        <taxon>Malpighiales</taxon>
        <taxon>Salicaceae</taxon>
        <taxon>Saliceae</taxon>
        <taxon>Populus</taxon>
    </lineage>
</organism>
<proteinExistence type="predicted"/>
<dbReference type="AlphaFoldDB" id="A0AAD6LZZ4"/>
<dbReference type="EMBL" id="JAQIZT010000013">
    <property type="protein sequence ID" value="KAJ6976212.1"/>
    <property type="molecule type" value="Genomic_DNA"/>
</dbReference>
<evidence type="ECO:0000256" key="1">
    <source>
        <dbReference type="SAM" id="MobiDB-lite"/>
    </source>
</evidence>
<reference evidence="2" key="1">
    <citation type="journal article" date="2023" name="Mol. Ecol. Resour.">
        <title>Chromosome-level genome assembly of a triploid poplar Populus alba 'Berolinensis'.</title>
        <authorList>
            <person name="Chen S."/>
            <person name="Yu Y."/>
            <person name="Wang X."/>
            <person name="Wang S."/>
            <person name="Zhang T."/>
            <person name="Zhou Y."/>
            <person name="He R."/>
            <person name="Meng N."/>
            <person name="Wang Y."/>
            <person name="Liu W."/>
            <person name="Liu Z."/>
            <person name="Liu J."/>
            <person name="Guo Q."/>
            <person name="Huang H."/>
            <person name="Sederoff R.R."/>
            <person name="Wang G."/>
            <person name="Qu G."/>
            <person name="Chen S."/>
        </authorList>
    </citation>
    <scope>NUCLEOTIDE SEQUENCE</scope>
    <source>
        <strain evidence="2">SC-2020</strain>
    </source>
</reference>
<comment type="caution">
    <text evidence="2">The sequence shown here is derived from an EMBL/GenBank/DDBJ whole genome shotgun (WGS) entry which is preliminary data.</text>
</comment>
<gene>
    <name evidence="2" type="ORF">NC653_031915</name>
</gene>